<feature type="transmembrane region" description="Helical" evidence="1">
    <location>
        <begin position="238"/>
        <end position="260"/>
    </location>
</feature>
<feature type="transmembrane region" description="Helical" evidence="1">
    <location>
        <begin position="150"/>
        <end position="173"/>
    </location>
</feature>
<reference evidence="2 3" key="1">
    <citation type="submission" date="2020-08" db="EMBL/GenBank/DDBJ databases">
        <title>Sequencing the genomes of 1000 actinobacteria strains.</title>
        <authorList>
            <person name="Klenk H.-P."/>
        </authorList>
    </citation>
    <scope>NUCLEOTIDE SEQUENCE [LARGE SCALE GENOMIC DNA]</scope>
    <source>
        <strain evidence="2 3">DSM 44551</strain>
    </source>
</reference>
<accession>A0A7W8VEL6</accession>
<keyword evidence="1" id="KW-1133">Transmembrane helix</keyword>
<feature type="transmembrane region" description="Helical" evidence="1">
    <location>
        <begin position="180"/>
        <end position="198"/>
    </location>
</feature>
<dbReference type="RefSeq" id="WP_184393514.1">
    <property type="nucleotide sequence ID" value="NZ_BAAAJD010000125.1"/>
</dbReference>
<evidence type="ECO:0000256" key="1">
    <source>
        <dbReference type="SAM" id="Phobius"/>
    </source>
</evidence>
<keyword evidence="1" id="KW-0472">Membrane</keyword>
<dbReference type="AlphaFoldDB" id="A0A7W8VEL6"/>
<keyword evidence="1" id="KW-0812">Transmembrane</keyword>
<feature type="transmembrane region" description="Helical" evidence="1">
    <location>
        <begin position="35"/>
        <end position="58"/>
    </location>
</feature>
<proteinExistence type="predicted"/>
<protein>
    <submittedName>
        <fullName evidence="2">Uncharacterized protein</fullName>
    </submittedName>
</protein>
<evidence type="ECO:0000313" key="2">
    <source>
        <dbReference type="EMBL" id="MBB5433616.1"/>
    </source>
</evidence>
<organism evidence="2 3">
    <name type="scientific">Nocardiopsis composta</name>
    <dbReference type="NCBI Taxonomy" id="157465"/>
    <lineage>
        <taxon>Bacteria</taxon>
        <taxon>Bacillati</taxon>
        <taxon>Actinomycetota</taxon>
        <taxon>Actinomycetes</taxon>
        <taxon>Streptosporangiales</taxon>
        <taxon>Nocardiopsidaceae</taxon>
        <taxon>Nocardiopsis</taxon>
    </lineage>
</organism>
<gene>
    <name evidence="2" type="ORF">HDA36_003700</name>
</gene>
<name>A0A7W8VEL6_9ACTN</name>
<keyword evidence="3" id="KW-1185">Reference proteome</keyword>
<sequence length="266" mass="27445">MTTTGATGKPCERARDDPSYVLLSAMALSRLRHGLPLWTAAVPPLVLAALLAVTAFPASAEVRDAVWDRWLSFTLFLWAALAPMAAGLFAVGAHQADEEAKRVMYGYGFPRHRLLAATAAAATALWTASALLLTALVAAAALIHGSPGDAAAVLPGTLLPVLAALPTLVLCLVAAEAWGVAGAACTGVAGLLFGALIGDKPYWWVFPPAWPTRSVIPFAETGGLGYFPPGHPMPDPSILPAVAGASAALTAALLIAGAYYTDRREV</sequence>
<comment type="caution">
    <text evidence="2">The sequence shown here is derived from an EMBL/GenBank/DDBJ whole genome shotgun (WGS) entry which is preliminary data.</text>
</comment>
<dbReference type="Proteomes" id="UP000572635">
    <property type="component" value="Unassembled WGS sequence"/>
</dbReference>
<feature type="transmembrane region" description="Helical" evidence="1">
    <location>
        <begin position="114"/>
        <end position="144"/>
    </location>
</feature>
<feature type="transmembrane region" description="Helical" evidence="1">
    <location>
        <begin position="70"/>
        <end position="93"/>
    </location>
</feature>
<dbReference type="EMBL" id="JACHDB010000001">
    <property type="protein sequence ID" value="MBB5433616.1"/>
    <property type="molecule type" value="Genomic_DNA"/>
</dbReference>
<evidence type="ECO:0000313" key="3">
    <source>
        <dbReference type="Proteomes" id="UP000572635"/>
    </source>
</evidence>